<dbReference type="AlphaFoldDB" id="A0A2M9B8J0"/>
<keyword evidence="6" id="KW-1185">Reference proteome</keyword>
<organism evidence="5 6">
    <name type="scientific">Mumia flava</name>
    <dbReference type="NCBI Taxonomy" id="1348852"/>
    <lineage>
        <taxon>Bacteria</taxon>
        <taxon>Bacillati</taxon>
        <taxon>Actinomycetota</taxon>
        <taxon>Actinomycetes</taxon>
        <taxon>Propionibacteriales</taxon>
        <taxon>Nocardioidaceae</taxon>
        <taxon>Mumia</taxon>
    </lineage>
</organism>
<sequence>MQTQKTAPPSRRPVALRVGIVLLALLGVVAGFSPDTVVPDAAANPSKGHAQHSHRAPVVEVDGGLLRGTVTGDVQEFRGVPYAAPPLGSLRWRPPQRVRPWRGIRDASAFGPVCPQAPPSPNGSSEDCLALNVTAPTRAPHGRRALPVLVWIHGGGYAIGEGADYDATQLAAEGTVVVTINYRLGPLGFLAHPALARHRGGASGNYGLMDQQAALRWVQRNIGRFGGDPRNVTIAGQSAGGLSVLNQLVSPGARGLFQRAVVQSGAFAPKQESLRQGEADGRTFAEAAGCPEQTAECLRALPASTLVANEPLSYTPGIVDGAVIRESVGSAIAAGRFHRVPLVNGSNHEEERIFTNLGLSVSNGATVALPGPITVDSYEDVISTTLGVSAPKAAAAAAEYPVESYGSAALAFSALSSDANFSCPALVLDRAAAKYVPTYGYEFNDDTAPERFVPDALGPPYVATHQTELQYLFGLPNAAPATLTPSQEALARTMRSAWAQFAATGSPSTRQGTWPRFDDRRERILSLTSTGPVVDGTFAERHHCAFWKAFG</sequence>
<protein>
    <recommendedName>
        <fullName evidence="3">Carboxylic ester hydrolase</fullName>
        <ecNumber evidence="3">3.1.1.-</ecNumber>
    </recommendedName>
</protein>
<dbReference type="InterPro" id="IPR050309">
    <property type="entry name" value="Type-B_Carboxylest/Lipase"/>
</dbReference>
<dbReference type="PANTHER" id="PTHR11559">
    <property type="entry name" value="CARBOXYLESTERASE"/>
    <property type="match status" value="1"/>
</dbReference>
<feature type="domain" description="Carboxylesterase type B" evidence="4">
    <location>
        <begin position="56"/>
        <end position="547"/>
    </location>
</feature>
<dbReference type="InterPro" id="IPR002018">
    <property type="entry name" value="CarbesteraseB"/>
</dbReference>
<dbReference type="InterPro" id="IPR019826">
    <property type="entry name" value="Carboxylesterase_B_AS"/>
</dbReference>
<dbReference type="GO" id="GO:0016787">
    <property type="term" value="F:hydrolase activity"/>
    <property type="evidence" value="ECO:0007669"/>
    <property type="project" value="UniProtKB-KW"/>
</dbReference>
<evidence type="ECO:0000256" key="1">
    <source>
        <dbReference type="ARBA" id="ARBA00005964"/>
    </source>
</evidence>
<name>A0A2M9B8J0_9ACTN</name>
<accession>A0A2M9B8J0</accession>
<reference evidence="5 6" key="1">
    <citation type="submission" date="2017-11" db="EMBL/GenBank/DDBJ databases">
        <title>Genomic Encyclopedia of Archaeal and Bacterial Type Strains, Phase II (KMG-II): From Individual Species to Whole Genera.</title>
        <authorList>
            <person name="Goeker M."/>
        </authorList>
    </citation>
    <scope>NUCLEOTIDE SEQUENCE [LARGE SCALE GENOMIC DNA]</scope>
    <source>
        <strain evidence="5 6">DSM 27763</strain>
    </source>
</reference>
<keyword evidence="2 3" id="KW-0378">Hydrolase</keyword>
<evidence type="ECO:0000313" key="6">
    <source>
        <dbReference type="Proteomes" id="UP000230842"/>
    </source>
</evidence>
<dbReference type="Proteomes" id="UP000230842">
    <property type="component" value="Unassembled WGS sequence"/>
</dbReference>
<comment type="similarity">
    <text evidence="1 3">Belongs to the type-B carboxylesterase/lipase family.</text>
</comment>
<dbReference type="Pfam" id="PF00135">
    <property type="entry name" value="COesterase"/>
    <property type="match status" value="1"/>
</dbReference>
<comment type="caution">
    <text evidence="5">The sequence shown here is derived from an EMBL/GenBank/DDBJ whole genome shotgun (WGS) entry which is preliminary data.</text>
</comment>
<dbReference type="PROSITE" id="PS00122">
    <property type="entry name" value="CARBOXYLESTERASE_B_1"/>
    <property type="match status" value="1"/>
</dbReference>
<dbReference type="OrthoDB" id="3199405at2"/>
<proteinExistence type="inferred from homology"/>
<evidence type="ECO:0000259" key="4">
    <source>
        <dbReference type="Pfam" id="PF00135"/>
    </source>
</evidence>
<dbReference type="InterPro" id="IPR029058">
    <property type="entry name" value="AB_hydrolase_fold"/>
</dbReference>
<dbReference type="Gene3D" id="3.40.50.1820">
    <property type="entry name" value="alpha/beta hydrolase"/>
    <property type="match status" value="1"/>
</dbReference>
<dbReference type="EMBL" id="PGEZ01000002">
    <property type="protein sequence ID" value="PJJ54241.1"/>
    <property type="molecule type" value="Genomic_DNA"/>
</dbReference>
<evidence type="ECO:0000256" key="3">
    <source>
        <dbReference type="RuleBase" id="RU361235"/>
    </source>
</evidence>
<dbReference type="EC" id="3.1.1.-" evidence="3"/>
<gene>
    <name evidence="5" type="ORF">CLV56_3749</name>
</gene>
<evidence type="ECO:0000256" key="2">
    <source>
        <dbReference type="ARBA" id="ARBA00022801"/>
    </source>
</evidence>
<dbReference type="SUPFAM" id="SSF53474">
    <property type="entry name" value="alpha/beta-Hydrolases"/>
    <property type="match status" value="1"/>
</dbReference>
<evidence type="ECO:0000313" key="5">
    <source>
        <dbReference type="EMBL" id="PJJ54241.1"/>
    </source>
</evidence>
<dbReference type="RefSeq" id="WP_100415422.1">
    <property type="nucleotide sequence ID" value="NZ_PGEZ01000002.1"/>
</dbReference>